<keyword evidence="5 6" id="KW-0349">Heme</keyword>
<dbReference type="InterPro" id="IPR050121">
    <property type="entry name" value="Cytochrome_P450_monoxygenase"/>
</dbReference>
<dbReference type="PANTHER" id="PTHR24305">
    <property type="entry name" value="CYTOCHROME P450"/>
    <property type="match status" value="1"/>
</dbReference>
<evidence type="ECO:0000256" key="7">
    <source>
        <dbReference type="SAM" id="Phobius"/>
    </source>
</evidence>
<dbReference type="GO" id="GO:0004497">
    <property type="term" value="F:monooxygenase activity"/>
    <property type="evidence" value="ECO:0007669"/>
    <property type="project" value="UniProtKB-KW"/>
</dbReference>
<accession>A0A8K0LCX6</accession>
<keyword evidence="7" id="KW-0812">Transmembrane</keyword>
<feature type="transmembrane region" description="Helical" evidence="7">
    <location>
        <begin position="12"/>
        <end position="31"/>
    </location>
</feature>
<dbReference type="GO" id="GO:0020037">
    <property type="term" value="F:heme binding"/>
    <property type="evidence" value="ECO:0007669"/>
    <property type="project" value="InterPro"/>
</dbReference>
<evidence type="ECO:0000256" key="3">
    <source>
        <dbReference type="ARBA" id="ARBA00022723"/>
    </source>
</evidence>
<dbReference type="InterPro" id="IPR036396">
    <property type="entry name" value="Cyt_P450_sf"/>
</dbReference>
<protein>
    <submittedName>
        <fullName evidence="8">Uncharacterized protein</fullName>
    </submittedName>
</protein>
<name>A0A8K0LCX6_9PEZI</name>
<comment type="similarity">
    <text evidence="2 6">Belongs to the cytochrome P450 family.</text>
</comment>
<reference evidence="8" key="1">
    <citation type="submission" date="2021-07" db="EMBL/GenBank/DDBJ databases">
        <title>Elsinoe batatas strain:CRI-CJ2 Genome sequencing and assembly.</title>
        <authorList>
            <person name="Huang L."/>
        </authorList>
    </citation>
    <scope>NUCLEOTIDE SEQUENCE</scope>
    <source>
        <strain evidence="8">CRI-CJ2</strain>
    </source>
</reference>
<dbReference type="PRINTS" id="PR00463">
    <property type="entry name" value="EP450I"/>
</dbReference>
<keyword evidence="6" id="KW-0560">Oxidoreductase</keyword>
<proteinExistence type="inferred from homology"/>
<sequence length="573" mass="64171">MAYYLQQIAPSTYLGAAVITVLLGLLYYAALPKPIAGIPYNKKHANSLFGVVPDLIRHVSKTNTLVDFLTAQGQELNTPIFQTFFGPFVKPVVMMTDYRENYDILTKRAPEFDRSKIFEDFFSGLVPDHHIHMPTNARWKAQRKLLADTMSATFLHNVAAMHLEKQISLLMDLWQVKSRTGHAFHAADDINHMALDGIWAVAFGTDIDTIKTQKDFLHDKKIDLPSNKDDKVVFPAPELPADYHAIITVTDSVTVAAQSPFPKLAHWWVRQHKYYKTARARTTQLVTSALDDAKRRLLTKEADDSMINCATDNMVRREQQAADKEGREPGFDSPAAKDELLGFLIAGHDTTSTTVMWGVKFLADNQEAQTKLRAALREAHPDIARGQVPTADAISKAHVPYFDAVLEEMLRLSITIPTQSRKALKEVVILGHRIPAGTDVNQLANGPGYILPDPYADKIDENLRSPTSREAKGKVGTWGDDVREFVPERWLKTDEKGETVCDPRAGPSLPFGAGPRGCFGRKLAYLELKVLFTLMLWRFELKRAPKTLSGYAAEDTLTHKPKQCYILPVPIES</sequence>
<dbReference type="PANTHER" id="PTHR24305:SF232">
    <property type="entry name" value="P450, PUTATIVE (EUROFUNG)-RELATED"/>
    <property type="match status" value="1"/>
</dbReference>
<dbReference type="SUPFAM" id="SSF48264">
    <property type="entry name" value="Cytochrome P450"/>
    <property type="match status" value="1"/>
</dbReference>
<evidence type="ECO:0000256" key="4">
    <source>
        <dbReference type="ARBA" id="ARBA00023004"/>
    </source>
</evidence>
<dbReference type="GO" id="GO:0005506">
    <property type="term" value="F:iron ion binding"/>
    <property type="evidence" value="ECO:0007669"/>
    <property type="project" value="InterPro"/>
</dbReference>
<keyword evidence="6" id="KW-0503">Monooxygenase</keyword>
<dbReference type="PROSITE" id="PS00086">
    <property type="entry name" value="CYTOCHROME_P450"/>
    <property type="match status" value="1"/>
</dbReference>
<evidence type="ECO:0000313" key="8">
    <source>
        <dbReference type="EMBL" id="KAG8631780.1"/>
    </source>
</evidence>
<evidence type="ECO:0000313" key="9">
    <source>
        <dbReference type="Proteomes" id="UP000809789"/>
    </source>
</evidence>
<dbReference type="InterPro" id="IPR017972">
    <property type="entry name" value="Cyt_P450_CS"/>
</dbReference>
<comment type="cofactor">
    <cofactor evidence="1 5">
        <name>heme</name>
        <dbReference type="ChEBI" id="CHEBI:30413"/>
    </cofactor>
</comment>
<dbReference type="EMBL" id="JAESVG020000001">
    <property type="protein sequence ID" value="KAG8631780.1"/>
    <property type="molecule type" value="Genomic_DNA"/>
</dbReference>
<dbReference type="GO" id="GO:0016705">
    <property type="term" value="F:oxidoreductase activity, acting on paired donors, with incorporation or reduction of molecular oxygen"/>
    <property type="evidence" value="ECO:0007669"/>
    <property type="project" value="InterPro"/>
</dbReference>
<keyword evidence="7" id="KW-0472">Membrane</keyword>
<dbReference type="InterPro" id="IPR002401">
    <property type="entry name" value="Cyt_P450_E_grp-I"/>
</dbReference>
<keyword evidence="4 5" id="KW-0408">Iron</keyword>
<organism evidence="8 9">
    <name type="scientific">Elsinoe batatas</name>
    <dbReference type="NCBI Taxonomy" id="2601811"/>
    <lineage>
        <taxon>Eukaryota</taxon>
        <taxon>Fungi</taxon>
        <taxon>Dikarya</taxon>
        <taxon>Ascomycota</taxon>
        <taxon>Pezizomycotina</taxon>
        <taxon>Dothideomycetes</taxon>
        <taxon>Dothideomycetidae</taxon>
        <taxon>Myriangiales</taxon>
        <taxon>Elsinoaceae</taxon>
        <taxon>Elsinoe</taxon>
    </lineage>
</organism>
<evidence type="ECO:0000256" key="2">
    <source>
        <dbReference type="ARBA" id="ARBA00010617"/>
    </source>
</evidence>
<evidence type="ECO:0000256" key="1">
    <source>
        <dbReference type="ARBA" id="ARBA00001971"/>
    </source>
</evidence>
<dbReference type="InterPro" id="IPR001128">
    <property type="entry name" value="Cyt_P450"/>
</dbReference>
<gene>
    <name evidence="8" type="ORF">KVT40_000920</name>
</gene>
<dbReference type="AlphaFoldDB" id="A0A8K0LCX6"/>
<evidence type="ECO:0000256" key="5">
    <source>
        <dbReference type="PIRSR" id="PIRSR602401-1"/>
    </source>
</evidence>
<comment type="caution">
    <text evidence="8">The sequence shown here is derived from an EMBL/GenBank/DDBJ whole genome shotgun (WGS) entry which is preliminary data.</text>
</comment>
<dbReference type="Proteomes" id="UP000809789">
    <property type="component" value="Unassembled WGS sequence"/>
</dbReference>
<keyword evidence="7" id="KW-1133">Transmembrane helix</keyword>
<keyword evidence="3 5" id="KW-0479">Metal-binding</keyword>
<dbReference type="OrthoDB" id="1470350at2759"/>
<dbReference type="Pfam" id="PF00067">
    <property type="entry name" value="p450"/>
    <property type="match status" value="2"/>
</dbReference>
<evidence type="ECO:0000256" key="6">
    <source>
        <dbReference type="RuleBase" id="RU000461"/>
    </source>
</evidence>
<dbReference type="Gene3D" id="1.10.630.10">
    <property type="entry name" value="Cytochrome P450"/>
    <property type="match status" value="1"/>
</dbReference>
<dbReference type="PRINTS" id="PR00385">
    <property type="entry name" value="P450"/>
</dbReference>
<feature type="binding site" description="axial binding residue" evidence="5">
    <location>
        <position position="518"/>
    </location>
    <ligand>
        <name>heme</name>
        <dbReference type="ChEBI" id="CHEBI:30413"/>
    </ligand>
    <ligandPart>
        <name>Fe</name>
        <dbReference type="ChEBI" id="CHEBI:18248"/>
    </ligandPart>
</feature>
<keyword evidence="9" id="KW-1185">Reference proteome</keyword>